<evidence type="ECO:0000256" key="4">
    <source>
        <dbReference type="ARBA" id="ARBA00022692"/>
    </source>
</evidence>
<protein>
    <submittedName>
        <fullName evidence="15">Iron complex outermembrane recepter protein</fullName>
    </submittedName>
</protein>
<dbReference type="InterPro" id="IPR039426">
    <property type="entry name" value="TonB-dep_rcpt-like"/>
</dbReference>
<evidence type="ECO:0000313" key="15">
    <source>
        <dbReference type="EMBL" id="SHE60736.1"/>
    </source>
</evidence>
<reference evidence="15 16" key="1">
    <citation type="submission" date="2016-11" db="EMBL/GenBank/DDBJ databases">
        <authorList>
            <person name="Jaros S."/>
            <person name="Januszkiewicz K."/>
            <person name="Wedrychowicz H."/>
        </authorList>
    </citation>
    <scope>NUCLEOTIDE SEQUENCE [LARGE SCALE GENOMIC DNA]</scope>
    <source>
        <strain evidence="15 16">DSM 10502</strain>
    </source>
</reference>
<evidence type="ECO:0000256" key="1">
    <source>
        <dbReference type="ARBA" id="ARBA00004571"/>
    </source>
</evidence>
<evidence type="ECO:0000256" key="9">
    <source>
        <dbReference type="ARBA" id="ARBA00023237"/>
    </source>
</evidence>
<name>A0A1M4UVH4_9FIRM</name>
<dbReference type="Pfam" id="PF07715">
    <property type="entry name" value="Plug"/>
    <property type="match status" value="1"/>
</dbReference>
<feature type="domain" description="TonB-dependent receptor-like beta-barrel" evidence="13">
    <location>
        <begin position="246"/>
        <end position="618"/>
    </location>
</feature>
<dbReference type="OrthoDB" id="1631017at2"/>
<feature type="domain" description="TonB-dependent receptor plug" evidence="14">
    <location>
        <begin position="52"/>
        <end position="159"/>
    </location>
</feature>
<dbReference type="InterPro" id="IPR036942">
    <property type="entry name" value="Beta-barrel_TonB_sf"/>
</dbReference>
<keyword evidence="2 10" id="KW-0813">Transport</keyword>
<comment type="similarity">
    <text evidence="10 11">Belongs to the TonB-dependent receptor family.</text>
</comment>
<dbReference type="Proteomes" id="UP000184404">
    <property type="component" value="Unassembled WGS sequence"/>
</dbReference>
<keyword evidence="6 11" id="KW-0798">TonB box</keyword>
<dbReference type="PANTHER" id="PTHR30069:SF29">
    <property type="entry name" value="HEMOGLOBIN AND HEMOGLOBIN-HAPTOGLOBIN-BINDING PROTEIN 1-RELATED"/>
    <property type="match status" value="1"/>
</dbReference>
<evidence type="ECO:0000256" key="5">
    <source>
        <dbReference type="ARBA" id="ARBA00022729"/>
    </source>
</evidence>
<keyword evidence="5 12" id="KW-0732">Signal</keyword>
<dbReference type="InterPro" id="IPR012910">
    <property type="entry name" value="Plug_dom"/>
</dbReference>
<dbReference type="CDD" id="cd01347">
    <property type="entry name" value="ligand_gated_channel"/>
    <property type="match status" value="1"/>
</dbReference>
<dbReference type="Gene3D" id="2.170.130.10">
    <property type="entry name" value="TonB-dependent receptor, plug domain"/>
    <property type="match status" value="1"/>
</dbReference>
<dbReference type="InterPro" id="IPR037066">
    <property type="entry name" value="Plug_dom_sf"/>
</dbReference>
<dbReference type="AlphaFoldDB" id="A0A1M4UVH4"/>
<sequence length="648" mass="72601">MKKKFVRAAVLGAALTVSASAYAAEAETAESLDEYTIDETIVTATRSEKRDVDIPAATDVITAEDIKAKGAKNAAEALYYTNGFIAKSHGPVGASFGTMTNEASLRGNKSGTLILVNGNPVSWRGKYDLSDIPADTIERIEIVKGGGSVLYGSSALAGVINIITKTAASNQVSVGFGNYGQQKYHLNVGDDKYSITYDLNKWDEQKGVTLTPSSSGSIPYRADVKNIRNENIGINISPDEHWKFIYGHYKSYTDYDYYATDAKGQTKAGDLYRDRKLRSDRDMAQISYKNAGWDASMYFNTMTLETTYTTYFNTKNGKKTNSPYDSREKNISYGIDAQKTWNVGDKTTFIAGIDWMHEIFHSLPTTPQSKEVQDDSRNIWGLFGQWEQKFDKKNSLILGARETWTTNTTKSNGMKNYSNFSASAQYLYKLDDKNSLYASANQSFRMPTFREADNAEEATNLKPQRGVNYELGWKKQAGNHLWKAALFHTKVKDKIATEMITFVTSNEDFKNTGFELSCEVNAKNGMNYNYGITWQNPVTRNTKYGPDWVRDYGKFQLVGGIGYHKGKWRTALNASYLADRSGSTSGKAIRLKPYLLTSFTLAYAPNKYSELELSVNNLLNRKDITTHSASSFYYCAGRSFMLTYTQKW</sequence>
<dbReference type="GO" id="GO:0009279">
    <property type="term" value="C:cell outer membrane"/>
    <property type="evidence" value="ECO:0007669"/>
    <property type="project" value="UniProtKB-SubCell"/>
</dbReference>
<organism evidence="15 16">
    <name type="scientific">Schwartzia succinivorans DSM 10502</name>
    <dbReference type="NCBI Taxonomy" id="1123243"/>
    <lineage>
        <taxon>Bacteria</taxon>
        <taxon>Bacillati</taxon>
        <taxon>Bacillota</taxon>
        <taxon>Negativicutes</taxon>
        <taxon>Selenomonadales</taxon>
        <taxon>Selenomonadaceae</taxon>
        <taxon>Schwartzia</taxon>
    </lineage>
</organism>
<keyword evidence="4 10" id="KW-0812">Transmembrane</keyword>
<dbReference type="PROSITE" id="PS52016">
    <property type="entry name" value="TONB_DEPENDENT_REC_3"/>
    <property type="match status" value="1"/>
</dbReference>
<evidence type="ECO:0000256" key="3">
    <source>
        <dbReference type="ARBA" id="ARBA00022452"/>
    </source>
</evidence>
<evidence type="ECO:0000256" key="6">
    <source>
        <dbReference type="ARBA" id="ARBA00023077"/>
    </source>
</evidence>
<keyword evidence="8" id="KW-0675">Receptor</keyword>
<evidence type="ECO:0000256" key="7">
    <source>
        <dbReference type="ARBA" id="ARBA00023136"/>
    </source>
</evidence>
<dbReference type="Pfam" id="PF00593">
    <property type="entry name" value="TonB_dep_Rec_b-barrel"/>
    <property type="match status" value="1"/>
</dbReference>
<evidence type="ECO:0000259" key="13">
    <source>
        <dbReference type="Pfam" id="PF00593"/>
    </source>
</evidence>
<dbReference type="EMBL" id="FQUG01000003">
    <property type="protein sequence ID" value="SHE60736.1"/>
    <property type="molecule type" value="Genomic_DNA"/>
</dbReference>
<dbReference type="Gene3D" id="2.40.170.20">
    <property type="entry name" value="TonB-dependent receptor, beta-barrel domain"/>
    <property type="match status" value="1"/>
</dbReference>
<keyword evidence="16" id="KW-1185">Reference proteome</keyword>
<evidence type="ECO:0000259" key="14">
    <source>
        <dbReference type="Pfam" id="PF07715"/>
    </source>
</evidence>
<evidence type="ECO:0000256" key="8">
    <source>
        <dbReference type="ARBA" id="ARBA00023170"/>
    </source>
</evidence>
<evidence type="ECO:0000256" key="10">
    <source>
        <dbReference type="PROSITE-ProRule" id="PRU01360"/>
    </source>
</evidence>
<keyword evidence="9 10" id="KW-0998">Cell outer membrane</keyword>
<gene>
    <name evidence="15" type="ORF">SAMN02745190_00795</name>
</gene>
<dbReference type="RefSeq" id="WP_072934894.1">
    <property type="nucleotide sequence ID" value="NZ_FQUG01000003.1"/>
</dbReference>
<comment type="subcellular location">
    <subcellularLocation>
        <location evidence="1 10">Cell outer membrane</location>
        <topology evidence="1 10">Multi-pass membrane protein</topology>
    </subcellularLocation>
</comment>
<dbReference type="SUPFAM" id="SSF56935">
    <property type="entry name" value="Porins"/>
    <property type="match status" value="1"/>
</dbReference>
<evidence type="ECO:0000256" key="2">
    <source>
        <dbReference type="ARBA" id="ARBA00022448"/>
    </source>
</evidence>
<accession>A0A1M4UVH4</accession>
<keyword evidence="3 10" id="KW-1134">Transmembrane beta strand</keyword>
<evidence type="ECO:0000313" key="16">
    <source>
        <dbReference type="Proteomes" id="UP000184404"/>
    </source>
</evidence>
<feature type="chain" id="PRO_5012251379" evidence="12">
    <location>
        <begin position="24"/>
        <end position="648"/>
    </location>
</feature>
<evidence type="ECO:0000256" key="11">
    <source>
        <dbReference type="RuleBase" id="RU003357"/>
    </source>
</evidence>
<dbReference type="InterPro" id="IPR000531">
    <property type="entry name" value="Beta-barrel_TonB"/>
</dbReference>
<evidence type="ECO:0000256" key="12">
    <source>
        <dbReference type="SAM" id="SignalP"/>
    </source>
</evidence>
<dbReference type="STRING" id="1123243.SAMN02745190_00795"/>
<proteinExistence type="inferred from homology"/>
<dbReference type="GO" id="GO:0044718">
    <property type="term" value="P:siderophore transmembrane transport"/>
    <property type="evidence" value="ECO:0007669"/>
    <property type="project" value="TreeGrafter"/>
</dbReference>
<dbReference type="PANTHER" id="PTHR30069">
    <property type="entry name" value="TONB-DEPENDENT OUTER MEMBRANE RECEPTOR"/>
    <property type="match status" value="1"/>
</dbReference>
<dbReference type="GO" id="GO:0015344">
    <property type="term" value="F:siderophore uptake transmembrane transporter activity"/>
    <property type="evidence" value="ECO:0007669"/>
    <property type="project" value="TreeGrafter"/>
</dbReference>
<keyword evidence="7 10" id="KW-0472">Membrane</keyword>
<feature type="signal peptide" evidence="12">
    <location>
        <begin position="1"/>
        <end position="23"/>
    </location>
</feature>